<evidence type="ECO:0000313" key="4">
    <source>
        <dbReference type="Proteomes" id="UP000063699"/>
    </source>
</evidence>
<dbReference type="GO" id="GO:0004674">
    <property type="term" value="F:protein serine/threonine kinase activity"/>
    <property type="evidence" value="ECO:0007669"/>
    <property type="project" value="UniProtKB-KW"/>
</dbReference>
<organism evidence="3 4">
    <name type="scientific">Kibdelosporangium phytohabitans</name>
    <dbReference type="NCBI Taxonomy" id="860235"/>
    <lineage>
        <taxon>Bacteria</taxon>
        <taxon>Bacillati</taxon>
        <taxon>Actinomycetota</taxon>
        <taxon>Actinomycetes</taxon>
        <taxon>Pseudonocardiales</taxon>
        <taxon>Pseudonocardiaceae</taxon>
        <taxon>Kibdelosporangium</taxon>
    </lineage>
</organism>
<dbReference type="Pfam" id="PF13581">
    <property type="entry name" value="HATPase_c_2"/>
    <property type="match status" value="1"/>
</dbReference>
<keyword evidence="1" id="KW-0808">Transferase</keyword>
<dbReference type="EMBL" id="CP012752">
    <property type="protein sequence ID" value="ALG10011.1"/>
    <property type="molecule type" value="Genomic_DNA"/>
</dbReference>
<dbReference type="SUPFAM" id="SSF55874">
    <property type="entry name" value="ATPase domain of HSP90 chaperone/DNA topoisomerase II/histidine kinase"/>
    <property type="match status" value="1"/>
</dbReference>
<name>A0A0N9I2Z7_9PSEU</name>
<dbReference type="STRING" id="860235.AOZ06_26705"/>
<dbReference type="AlphaFoldDB" id="A0A0N9I2Z7"/>
<dbReference type="InterPro" id="IPR036890">
    <property type="entry name" value="HATPase_C_sf"/>
</dbReference>
<reference evidence="3 4" key="1">
    <citation type="submission" date="2015-07" db="EMBL/GenBank/DDBJ databases">
        <title>Genome sequencing of Kibdelosporangium phytohabitans.</title>
        <authorList>
            <person name="Qin S."/>
            <person name="Xing K."/>
        </authorList>
    </citation>
    <scope>NUCLEOTIDE SEQUENCE [LARGE SCALE GENOMIC DNA]</scope>
    <source>
        <strain evidence="3 4">KLBMP1111</strain>
    </source>
</reference>
<dbReference type="PANTHER" id="PTHR35526">
    <property type="entry name" value="ANTI-SIGMA-F FACTOR RSBW-RELATED"/>
    <property type="match status" value="1"/>
</dbReference>
<keyword evidence="4" id="KW-1185">Reference proteome</keyword>
<dbReference type="Proteomes" id="UP000063699">
    <property type="component" value="Chromosome"/>
</dbReference>
<dbReference type="KEGG" id="kphy:AOZ06_26705"/>
<gene>
    <name evidence="3" type="ORF">AOZ06_26705</name>
</gene>
<evidence type="ECO:0000259" key="2">
    <source>
        <dbReference type="Pfam" id="PF13581"/>
    </source>
</evidence>
<dbReference type="PANTHER" id="PTHR35526:SF3">
    <property type="entry name" value="ANTI-SIGMA-F FACTOR RSBW"/>
    <property type="match status" value="1"/>
</dbReference>
<evidence type="ECO:0000256" key="1">
    <source>
        <dbReference type="ARBA" id="ARBA00022527"/>
    </source>
</evidence>
<keyword evidence="1" id="KW-0723">Serine/threonine-protein kinase</keyword>
<keyword evidence="1" id="KW-0418">Kinase</keyword>
<dbReference type="CDD" id="cd16936">
    <property type="entry name" value="HATPase_RsbW-like"/>
    <property type="match status" value="1"/>
</dbReference>
<proteinExistence type="predicted"/>
<evidence type="ECO:0000313" key="3">
    <source>
        <dbReference type="EMBL" id="ALG10011.1"/>
    </source>
</evidence>
<feature type="domain" description="Histidine kinase/HSP90-like ATPase" evidence="2">
    <location>
        <begin position="52"/>
        <end position="166"/>
    </location>
</feature>
<dbReference type="Gene3D" id="3.30.565.10">
    <property type="entry name" value="Histidine kinase-like ATPase, C-terminal domain"/>
    <property type="match status" value="1"/>
</dbReference>
<dbReference type="InterPro" id="IPR050267">
    <property type="entry name" value="Anti-sigma-factor_SerPK"/>
</dbReference>
<accession>A0A0N9I2Z7</accession>
<sequence length="170" mass="18360">MGGDNGLMPNDHSFGSISTRVHAWADTLPEFAAEAVYHADLTGPHVYTEFVAVADQVRRARCAIEGWSQQLGVPAVQEQDIVLAVDEAVSNAVDHAYPDTDGRLCLFAACTTAARALRVIVADKGLWRPPPVEPGFRGRGLMMMQRLAEVFRLSHGPNGTTVMMGWSLAG</sequence>
<protein>
    <recommendedName>
        <fullName evidence="2">Histidine kinase/HSP90-like ATPase domain-containing protein</fullName>
    </recommendedName>
</protein>
<dbReference type="InterPro" id="IPR003594">
    <property type="entry name" value="HATPase_dom"/>
</dbReference>